<sequence length="445" mass="46512">MAGTVVNDIVDEATFGRFHWTIVVLCGLLLIVDGYDVFIYGAILPQLMEQWDLTPPQAGSLASWALFGMMIGALTFGSLGDRIGRKRCIAICFSIFSVSTIVNGFVGNTTEFGVMRFLAGLGCGGLMPNAVALTNEYAPKRLRTTLVALMFSGYAVGGMVAAGLGIWLLPTFGWRAMFFAAAVPLCLLPIVLWKLPESLAVLIRRGDEGRASAILTKIAPGRTVPGGQLVLRDAKAGSSSIAALFHDGRAGGTLALWTCFFCCLLMVYALGSWLPQLMRTAGYGLGSSLSFLLALNFGGMFGAIGGGRLADRYGLVRVVVSSFAIGATCIALLGAKSPTAVLYLLIFVAGAGTTGTQILLYATVADFYGASIKTTGLGWASGVGRVGAIVGPLLGGLLLAAKLPMALNFVAFAVPGLISVAAMMLFARRYRSHVPDELPGAALPA</sequence>
<evidence type="ECO:0000256" key="1">
    <source>
        <dbReference type="ARBA" id="ARBA00004141"/>
    </source>
</evidence>
<dbReference type="Gene3D" id="1.20.1250.20">
    <property type="entry name" value="MFS general substrate transporter like domains"/>
    <property type="match status" value="1"/>
</dbReference>
<evidence type="ECO:0000256" key="4">
    <source>
        <dbReference type="ARBA" id="ARBA00023136"/>
    </source>
</evidence>
<feature type="transmembrane region" description="Helical" evidence="5">
    <location>
        <begin position="341"/>
        <end position="364"/>
    </location>
</feature>
<evidence type="ECO:0000259" key="6">
    <source>
        <dbReference type="PROSITE" id="PS50850"/>
    </source>
</evidence>
<dbReference type="InterPro" id="IPR020846">
    <property type="entry name" value="MFS_dom"/>
</dbReference>
<dbReference type="GO" id="GO:0005886">
    <property type="term" value="C:plasma membrane"/>
    <property type="evidence" value="ECO:0007669"/>
    <property type="project" value="TreeGrafter"/>
</dbReference>
<dbReference type="PROSITE" id="PS00217">
    <property type="entry name" value="SUGAR_TRANSPORT_2"/>
    <property type="match status" value="1"/>
</dbReference>
<feature type="transmembrane region" description="Helical" evidence="5">
    <location>
        <begin position="146"/>
        <end position="170"/>
    </location>
</feature>
<organism evidence="7 8">
    <name type="scientific">Sphingomonas abaci</name>
    <dbReference type="NCBI Taxonomy" id="237611"/>
    <lineage>
        <taxon>Bacteria</taxon>
        <taxon>Pseudomonadati</taxon>
        <taxon>Pseudomonadota</taxon>
        <taxon>Alphaproteobacteria</taxon>
        <taxon>Sphingomonadales</taxon>
        <taxon>Sphingomonadaceae</taxon>
        <taxon>Sphingomonas</taxon>
    </lineage>
</organism>
<name>A0A7W7EYX7_9SPHN</name>
<feature type="transmembrane region" description="Helical" evidence="5">
    <location>
        <begin position="376"/>
        <end position="400"/>
    </location>
</feature>
<gene>
    <name evidence="7" type="ORF">GGQ96_003386</name>
</gene>
<evidence type="ECO:0000313" key="8">
    <source>
        <dbReference type="Proteomes" id="UP000574769"/>
    </source>
</evidence>
<feature type="transmembrane region" description="Helical" evidence="5">
    <location>
        <begin position="315"/>
        <end position="335"/>
    </location>
</feature>
<keyword evidence="4 5" id="KW-0472">Membrane</keyword>
<keyword evidence="3 5" id="KW-1133">Transmembrane helix</keyword>
<proteinExistence type="predicted"/>
<dbReference type="EMBL" id="JACHNY010000008">
    <property type="protein sequence ID" value="MBB4619233.1"/>
    <property type="molecule type" value="Genomic_DNA"/>
</dbReference>
<dbReference type="Proteomes" id="UP000574769">
    <property type="component" value="Unassembled WGS sequence"/>
</dbReference>
<dbReference type="PANTHER" id="PTHR23508:SF10">
    <property type="entry name" value="CARBOXYLIC ACID TRANSPORTER PROTEIN HOMOLOG"/>
    <property type="match status" value="1"/>
</dbReference>
<accession>A0A7W7EYX7</accession>
<evidence type="ECO:0000256" key="5">
    <source>
        <dbReference type="SAM" id="Phobius"/>
    </source>
</evidence>
<evidence type="ECO:0000256" key="3">
    <source>
        <dbReference type="ARBA" id="ARBA00022989"/>
    </source>
</evidence>
<feature type="transmembrane region" description="Helical" evidence="5">
    <location>
        <begin position="280"/>
        <end position="303"/>
    </location>
</feature>
<feature type="transmembrane region" description="Helical" evidence="5">
    <location>
        <begin position="20"/>
        <end position="41"/>
    </location>
</feature>
<dbReference type="CDD" id="cd17365">
    <property type="entry name" value="MFS_PcaK_like"/>
    <property type="match status" value="1"/>
</dbReference>
<feature type="transmembrane region" description="Helical" evidence="5">
    <location>
        <begin position="254"/>
        <end position="274"/>
    </location>
</feature>
<feature type="transmembrane region" description="Helical" evidence="5">
    <location>
        <begin position="112"/>
        <end position="134"/>
    </location>
</feature>
<comment type="subcellular location">
    <subcellularLocation>
        <location evidence="1">Membrane</location>
        <topology evidence="1">Multi-pass membrane protein</topology>
    </subcellularLocation>
</comment>
<keyword evidence="2 5" id="KW-0812">Transmembrane</keyword>
<dbReference type="InterPro" id="IPR011701">
    <property type="entry name" value="MFS"/>
</dbReference>
<dbReference type="PROSITE" id="PS50850">
    <property type="entry name" value="MFS"/>
    <property type="match status" value="1"/>
</dbReference>
<feature type="transmembrane region" description="Helical" evidence="5">
    <location>
        <begin position="88"/>
        <end position="106"/>
    </location>
</feature>
<feature type="transmembrane region" description="Helical" evidence="5">
    <location>
        <begin position="176"/>
        <end position="195"/>
    </location>
</feature>
<dbReference type="AlphaFoldDB" id="A0A7W7EYX7"/>
<dbReference type="PANTHER" id="PTHR23508">
    <property type="entry name" value="CARBOXYLIC ACID TRANSPORTER PROTEIN HOMOLOG"/>
    <property type="match status" value="1"/>
</dbReference>
<dbReference type="InterPro" id="IPR036259">
    <property type="entry name" value="MFS_trans_sf"/>
</dbReference>
<evidence type="ECO:0000256" key="2">
    <source>
        <dbReference type="ARBA" id="ARBA00022692"/>
    </source>
</evidence>
<evidence type="ECO:0000313" key="7">
    <source>
        <dbReference type="EMBL" id="MBB4619233.1"/>
    </source>
</evidence>
<feature type="transmembrane region" description="Helical" evidence="5">
    <location>
        <begin position="406"/>
        <end position="427"/>
    </location>
</feature>
<feature type="transmembrane region" description="Helical" evidence="5">
    <location>
        <begin position="61"/>
        <end position="79"/>
    </location>
</feature>
<feature type="domain" description="Major facilitator superfamily (MFS) profile" evidence="6">
    <location>
        <begin position="22"/>
        <end position="431"/>
    </location>
</feature>
<dbReference type="GO" id="GO:0046943">
    <property type="term" value="F:carboxylic acid transmembrane transporter activity"/>
    <property type="evidence" value="ECO:0007669"/>
    <property type="project" value="TreeGrafter"/>
</dbReference>
<reference evidence="7 8" key="1">
    <citation type="submission" date="2020-08" db="EMBL/GenBank/DDBJ databases">
        <title>Genomic Encyclopedia of Type Strains, Phase IV (KMG-IV): sequencing the most valuable type-strain genomes for metagenomic binning, comparative biology and taxonomic classification.</title>
        <authorList>
            <person name="Goeker M."/>
        </authorList>
    </citation>
    <scope>NUCLEOTIDE SEQUENCE [LARGE SCALE GENOMIC DNA]</scope>
    <source>
        <strain evidence="7 8">DSM 15867</strain>
    </source>
</reference>
<dbReference type="SUPFAM" id="SSF103473">
    <property type="entry name" value="MFS general substrate transporter"/>
    <property type="match status" value="1"/>
</dbReference>
<dbReference type="RefSeq" id="WP_022674933.1">
    <property type="nucleotide sequence ID" value="NZ_JACHNY010000008.1"/>
</dbReference>
<comment type="caution">
    <text evidence="7">The sequence shown here is derived from an EMBL/GenBank/DDBJ whole genome shotgun (WGS) entry which is preliminary data.</text>
</comment>
<dbReference type="InterPro" id="IPR005829">
    <property type="entry name" value="Sugar_transporter_CS"/>
</dbReference>
<dbReference type="Pfam" id="PF07690">
    <property type="entry name" value="MFS_1"/>
    <property type="match status" value="1"/>
</dbReference>
<keyword evidence="8" id="KW-1185">Reference proteome</keyword>
<protein>
    <submittedName>
        <fullName evidence="7">AAHS family benzoate transporter-like MFS transporter</fullName>
    </submittedName>
</protein>